<sequence>MAATRRKGSDRYNTIYKAAVQLPLGYLRCRIRGHKWSDEETVDPLTLNESRVWVECERCEAERYQDWTVRGQQKASGILYPRGYLISDLGILETADRNILRAVYLDIVRANSK</sequence>
<geneLocation type="plasmid" evidence="1 2">
    <name>pSTRVI02</name>
</geneLocation>
<dbReference type="Proteomes" id="UP000008703">
    <property type="component" value="Plasmid pSTRVI02"/>
</dbReference>
<reference evidence="1" key="1">
    <citation type="submission" date="2011-08" db="EMBL/GenBank/DDBJ databases">
        <title>Complete sequence of plasmid 2 of Streptomyces violaceusniger Tu 4113.</title>
        <authorList>
            <consortium name="US DOE Joint Genome Institute"/>
            <person name="Lucas S."/>
            <person name="Han J."/>
            <person name="Lapidus A."/>
            <person name="Cheng J.-F."/>
            <person name="Goodwin L."/>
            <person name="Pitluck S."/>
            <person name="Peters L."/>
            <person name="Ivanova N."/>
            <person name="Daligault H."/>
            <person name="Detter J.C."/>
            <person name="Han C."/>
            <person name="Tapia R."/>
            <person name="Land M."/>
            <person name="Hauser L."/>
            <person name="Kyrpides N."/>
            <person name="Ivanova N."/>
            <person name="Pagani I."/>
            <person name="Hagen A."/>
            <person name="Katz L."/>
            <person name="Fiedler H.-P."/>
            <person name="Keasling J."/>
            <person name="Fortman J."/>
            <person name="Woyke T."/>
        </authorList>
    </citation>
    <scope>NUCLEOTIDE SEQUENCE [LARGE SCALE GENOMIC DNA]</scope>
    <source>
        <strain evidence="1">Tu 4113</strain>
        <plasmid evidence="1">pSTRVI02</plasmid>
    </source>
</reference>
<dbReference type="EMBL" id="CP002996">
    <property type="protein sequence ID" value="AEM88922.1"/>
    <property type="molecule type" value="Genomic_DNA"/>
</dbReference>
<protein>
    <submittedName>
        <fullName evidence="1">Uncharacterized protein</fullName>
    </submittedName>
</protein>
<accession>G2PHX1</accession>
<proteinExistence type="predicted"/>
<dbReference type="HOGENOM" id="CLU_2132232_0_0_11"/>
<dbReference type="KEGG" id="svl:Strvi_0147"/>
<name>G2PHX1_STRV4</name>
<keyword evidence="2" id="KW-1185">Reference proteome</keyword>
<keyword evidence="1" id="KW-0614">Plasmid</keyword>
<dbReference type="AlphaFoldDB" id="G2PHX1"/>
<organism evidence="1 2">
    <name type="scientific">Streptomyces violaceusniger (strain Tu 4113)</name>
    <dbReference type="NCBI Taxonomy" id="653045"/>
    <lineage>
        <taxon>Bacteria</taxon>
        <taxon>Bacillati</taxon>
        <taxon>Actinomycetota</taxon>
        <taxon>Actinomycetes</taxon>
        <taxon>Kitasatosporales</taxon>
        <taxon>Streptomycetaceae</taxon>
        <taxon>Streptomyces</taxon>
        <taxon>Streptomyces violaceusniger group</taxon>
    </lineage>
</organism>
<dbReference type="RefSeq" id="WP_014043857.1">
    <property type="nucleotide sequence ID" value="NC_015952.1"/>
</dbReference>
<gene>
    <name evidence="1" type="ORF">Strvi_0147</name>
</gene>
<evidence type="ECO:0000313" key="1">
    <source>
        <dbReference type="EMBL" id="AEM88922.1"/>
    </source>
</evidence>
<evidence type="ECO:0000313" key="2">
    <source>
        <dbReference type="Proteomes" id="UP000008703"/>
    </source>
</evidence>